<name>A0ABT2TLZ2_9FIRM</name>
<keyword evidence="2" id="KW-1185">Reference proteome</keyword>
<gene>
    <name evidence="1" type="ORF">OCV88_12715</name>
</gene>
<dbReference type="RefSeq" id="WP_158425814.1">
    <property type="nucleotide sequence ID" value="NZ_JAOQJQ010000005.1"/>
</dbReference>
<sequence>MKNIFFPDENVTENDLYFMCYITERIARTLHQHNCYVVNTIGYDALVEKISVASVLHCENPLQVVNDFINEYRLEKGSFDVGDVNKELVDIIPTETQMGKVYCRLILQTLDDDEDYIQGMLRVYNSWIAEEIDDYNTGVYYEPSYILKRAYYANSFNGL</sequence>
<proteinExistence type="predicted"/>
<comment type="caution">
    <text evidence="1">The sequence shown here is derived from an EMBL/GenBank/DDBJ whole genome shotgun (WGS) entry which is preliminary data.</text>
</comment>
<protein>
    <submittedName>
        <fullName evidence="1">Uncharacterized protein</fullName>
    </submittedName>
</protein>
<organism evidence="1 2">
    <name type="scientific">Brotonthovivens ammoniilytica</name>
    <dbReference type="NCBI Taxonomy" id="2981725"/>
    <lineage>
        <taxon>Bacteria</taxon>
        <taxon>Bacillati</taxon>
        <taxon>Bacillota</taxon>
        <taxon>Clostridia</taxon>
        <taxon>Lachnospirales</taxon>
        <taxon>Lachnospiraceae</taxon>
        <taxon>Brotonthovivens</taxon>
    </lineage>
</organism>
<evidence type="ECO:0000313" key="2">
    <source>
        <dbReference type="Proteomes" id="UP001652442"/>
    </source>
</evidence>
<accession>A0ABT2TLZ2</accession>
<dbReference type="EMBL" id="JAOQJQ010000005">
    <property type="protein sequence ID" value="MCU6763176.1"/>
    <property type="molecule type" value="Genomic_DNA"/>
</dbReference>
<reference evidence="1 2" key="1">
    <citation type="journal article" date="2021" name="ISME Commun">
        <title>Automated analysis of genomic sequences facilitates high-throughput and comprehensive description of bacteria.</title>
        <authorList>
            <person name="Hitch T.C.A."/>
        </authorList>
    </citation>
    <scope>NUCLEOTIDE SEQUENCE [LARGE SCALE GENOMIC DNA]</scope>
    <source>
        <strain evidence="1 2">Sanger_109</strain>
    </source>
</reference>
<dbReference type="Proteomes" id="UP001652442">
    <property type="component" value="Unassembled WGS sequence"/>
</dbReference>
<evidence type="ECO:0000313" key="1">
    <source>
        <dbReference type="EMBL" id="MCU6763176.1"/>
    </source>
</evidence>